<evidence type="ECO:0000256" key="3">
    <source>
        <dbReference type="SAM" id="SignalP"/>
    </source>
</evidence>
<dbReference type="InterPro" id="IPR050902">
    <property type="entry name" value="ABC_Transporter_SBP"/>
</dbReference>
<dbReference type="PROSITE" id="PS51257">
    <property type="entry name" value="PROKAR_LIPOPROTEIN"/>
    <property type="match status" value="1"/>
</dbReference>
<dbReference type="EMBL" id="CP023819">
    <property type="protein sequence ID" value="ATL90640.1"/>
    <property type="molecule type" value="Genomic_DNA"/>
</dbReference>
<comment type="similarity">
    <text evidence="1">Belongs to the bacterial solute-binding protein 8 family.</text>
</comment>
<keyword evidence="3" id="KW-0732">Signal</keyword>
<dbReference type="SUPFAM" id="SSF53807">
    <property type="entry name" value="Helical backbone' metal receptor"/>
    <property type="match status" value="1"/>
</dbReference>
<feature type="domain" description="Fe/B12 periplasmic-binding" evidence="4">
    <location>
        <begin position="80"/>
        <end position="349"/>
    </location>
</feature>
<name>A0A291TC63_9FIRM</name>
<feature type="signal peptide" evidence="3">
    <location>
        <begin position="1"/>
        <end position="19"/>
    </location>
</feature>
<dbReference type="PANTHER" id="PTHR30535">
    <property type="entry name" value="VITAMIN B12-BINDING PROTEIN"/>
    <property type="match status" value="1"/>
</dbReference>
<feature type="coiled-coil region" evidence="2">
    <location>
        <begin position="200"/>
        <end position="227"/>
    </location>
</feature>
<dbReference type="RefSeq" id="WP_098924413.1">
    <property type="nucleotide sequence ID" value="NZ_CP023819.1"/>
</dbReference>
<accession>A0A291TC63</accession>
<protein>
    <submittedName>
        <fullName evidence="5">ABC transporter substrate-binding protein</fullName>
    </submittedName>
</protein>
<dbReference type="PANTHER" id="PTHR30535:SF34">
    <property type="entry name" value="MOLYBDATE-BINDING PROTEIN MOLA"/>
    <property type="match status" value="1"/>
</dbReference>
<dbReference type="PROSITE" id="PS50983">
    <property type="entry name" value="FE_B12_PBP"/>
    <property type="match status" value="1"/>
</dbReference>
<gene>
    <name evidence="5" type="ORF">CRH10_10185</name>
</gene>
<dbReference type="Pfam" id="PF01497">
    <property type="entry name" value="Peripla_BP_2"/>
    <property type="match status" value="1"/>
</dbReference>
<reference evidence="5 6" key="1">
    <citation type="submission" date="2017-10" db="EMBL/GenBank/DDBJ databases">
        <title>Complete Genome Sequence of Faecalibacterium prausnitzii isolated from the gut of healthy adult Indian.</title>
        <authorList>
            <person name="Bag S."/>
            <person name="Ghosh T.S."/>
            <person name="Das B."/>
        </authorList>
    </citation>
    <scope>NUCLEOTIDE SEQUENCE [LARGE SCALE GENOMIC DNA]</scope>
    <source>
        <strain evidence="5 6">Indica</strain>
    </source>
</reference>
<dbReference type="Proteomes" id="UP000223709">
    <property type="component" value="Chromosome"/>
</dbReference>
<proteinExistence type="inferred from homology"/>
<evidence type="ECO:0000313" key="5">
    <source>
        <dbReference type="EMBL" id="ATL90640.1"/>
    </source>
</evidence>
<keyword evidence="2" id="KW-0175">Coiled coil</keyword>
<evidence type="ECO:0000259" key="4">
    <source>
        <dbReference type="PROSITE" id="PS50983"/>
    </source>
</evidence>
<evidence type="ECO:0000256" key="1">
    <source>
        <dbReference type="ARBA" id="ARBA00008814"/>
    </source>
</evidence>
<dbReference type="InterPro" id="IPR002491">
    <property type="entry name" value="ABC_transptr_periplasmic_BD"/>
</dbReference>
<dbReference type="GO" id="GO:0071281">
    <property type="term" value="P:cellular response to iron ion"/>
    <property type="evidence" value="ECO:0007669"/>
    <property type="project" value="TreeGrafter"/>
</dbReference>
<dbReference type="AlphaFoldDB" id="A0A291TC63"/>
<evidence type="ECO:0000256" key="2">
    <source>
        <dbReference type="SAM" id="Coils"/>
    </source>
</evidence>
<evidence type="ECO:0000313" key="6">
    <source>
        <dbReference type="Proteomes" id="UP000223709"/>
    </source>
</evidence>
<feature type="chain" id="PRO_5039105916" evidence="3">
    <location>
        <begin position="20"/>
        <end position="349"/>
    </location>
</feature>
<sequence>MKKKTLSVAAAALATVMLATGCGQTASSVASSAAASSEVASSVAESTVSSAEETAYPLTLQIYDADGNAVDMTYDHAPEKVLSTQLSMTELLIKLGLKDKIVGVFDNDNALKGDIADEIASLNSLGDKKSVSKETILATEPDLILGKGPLMFTESSIGTVQSYQELGIPVYTELASASIDQSLDNIVEDVRNIGEIFNVQETANAYADELQERIDALMDKVSSQSGEPLKVLFMAGYADGTFVAFNSKMSSCMLNALNAENVLDKGGNGLTLENLVSMNPDIIVYVHADRFGSTDADAVEQLTSNAVVQEVPAIANQKVIEMDYDDVMDYGARVIDSAETLYNFMYSAS</sequence>
<dbReference type="Gene3D" id="3.40.50.1980">
    <property type="entry name" value="Nitrogenase molybdenum iron protein domain"/>
    <property type="match status" value="2"/>
</dbReference>
<organism evidence="5 6">
    <name type="scientific">Faecalibacterium prausnitzii</name>
    <dbReference type="NCBI Taxonomy" id="853"/>
    <lineage>
        <taxon>Bacteria</taxon>
        <taxon>Bacillati</taxon>
        <taxon>Bacillota</taxon>
        <taxon>Clostridia</taxon>
        <taxon>Eubacteriales</taxon>
        <taxon>Oscillospiraceae</taxon>
        <taxon>Faecalibacterium</taxon>
    </lineage>
</organism>